<accession>A0AAV1A3F7</accession>
<protein>
    <submittedName>
        <fullName evidence="1">Uncharacterized protein</fullName>
    </submittedName>
</protein>
<gene>
    <name evidence="1" type="ORF">VFH_III153040</name>
</gene>
<dbReference type="Proteomes" id="UP001157006">
    <property type="component" value="Chromosome 3"/>
</dbReference>
<sequence length="174" mass="19987">MCPLEISYQSKGHINSTDGKDEVENLELEDELEIIDGVEDEEVEGWEEWENNYVELMCNNEATAEGNNLHVPNERNNEMAAEKQKRYMTNNIHDEAINENFGPQLQLLSQMELARKEKKMGLGYGLMDFPNSPDRETEDEHIQTISPIEIEGIEDEGESGIRHLRSSTNMRGEM</sequence>
<organism evidence="1 2">
    <name type="scientific">Vicia faba</name>
    <name type="common">Broad bean</name>
    <name type="synonym">Faba vulgaris</name>
    <dbReference type="NCBI Taxonomy" id="3906"/>
    <lineage>
        <taxon>Eukaryota</taxon>
        <taxon>Viridiplantae</taxon>
        <taxon>Streptophyta</taxon>
        <taxon>Embryophyta</taxon>
        <taxon>Tracheophyta</taxon>
        <taxon>Spermatophyta</taxon>
        <taxon>Magnoliopsida</taxon>
        <taxon>eudicotyledons</taxon>
        <taxon>Gunneridae</taxon>
        <taxon>Pentapetalae</taxon>
        <taxon>rosids</taxon>
        <taxon>fabids</taxon>
        <taxon>Fabales</taxon>
        <taxon>Fabaceae</taxon>
        <taxon>Papilionoideae</taxon>
        <taxon>50 kb inversion clade</taxon>
        <taxon>NPAAA clade</taxon>
        <taxon>Hologalegina</taxon>
        <taxon>IRL clade</taxon>
        <taxon>Fabeae</taxon>
        <taxon>Vicia</taxon>
    </lineage>
</organism>
<dbReference type="AlphaFoldDB" id="A0AAV1A3F7"/>
<evidence type="ECO:0000313" key="2">
    <source>
        <dbReference type="Proteomes" id="UP001157006"/>
    </source>
</evidence>
<proteinExistence type="predicted"/>
<name>A0AAV1A3F7_VICFA</name>
<keyword evidence="2" id="KW-1185">Reference proteome</keyword>
<evidence type="ECO:0000313" key="1">
    <source>
        <dbReference type="EMBL" id="CAI8604846.1"/>
    </source>
</evidence>
<reference evidence="1 2" key="1">
    <citation type="submission" date="2023-01" db="EMBL/GenBank/DDBJ databases">
        <authorList>
            <person name="Kreplak J."/>
        </authorList>
    </citation>
    <scope>NUCLEOTIDE SEQUENCE [LARGE SCALE GENOMIC DNA]</scope>
</reference>
<dbReference type="EMBL" id="OX451738">
    <property type="protein sequence ID" value="CAI8604846.1"/>
    <property type="molecule type" value="Genomic_DNA"/>
</dbReference>